<keyword evidence="1" id="KW-0645">Protease</keyword>
<dbReference type="GO" id="GO:0008237">
    <property type="term" value="F:metallopeptidase activity"/>
    <property type="evidence" value="ECO:0007669"/>
    <property type="project" value="UniProtKB-KW"/>
</dbReference>
<dbReference type="PROSITE" id="PS50249">
    <property type="entry name" value="MPN"/>
    <property type="match status" value="1"/>
</dbReference>
<name>A0A2M6XV89_9BACT</name>
<dbReference type="InterPro" id="IPR046778">
    <property type="entry name" value="UPF0758_N"/>
</dbReference>
<dbReference type="NCBIfam" id="TIGR00608">
    <property type="entry name" value="radc"/>
    <property type="match status" value="1"/>
</dbReference>
<evidence type="ECO:0000256" key="5">
    <source>
        <dbReference type="ARBA" id="ARBA00023049"/>
    </source>
</evidence>
<dbReference type="PANTHER" id="PTHR30471">
    <property type="entry name" value="DNA REPAIR PROTEIN RADC"/>
    <property type="match status" value="1"/>
</dbReference>
<dbReference type="Gene3D" id="3.40.140.10">
    <property type="entry name" value="Cytidine Deaminase, domain 2"/>
    <property type="match status" value="1"/>
</dbReference>
<evidence type="ECO:0000256" key="6">
    <source>
        <dbReference type="RuleBase" id="RU003797"/>
    </source>
</evidence>
<dbReference type="PANTHER" id="PTHR30471:SF3">
    <property type="entry name" value="UPF0758 PROTEIN YEES-RELATED"/>
    <property type="match status" value="1"/>
</dbReference>
<dbReference type="InterPro" id="IPR025657">
    <property type="entry name" value="RadC_JAB"/>
</dbReference>
<dbReference type="InterPro" id="IPR001405">
    <property type="entry name" value="UPF0758"/>
</dbReference>
<dbReference type="AlphaFoldDB" id="A0A2M6XV89"/>
<keyword evidence="3" id="KW-0378">Hydrolase</keyword>
<evidence type="ECO:0000313" key="9">
    <source>
        <dbReference type="Proteomes" id="UP000229784"/>
    </source>
</evidence>
<keyword evidence="4" id="KW-0862">Zinc</keyword>
<dbReference type="EMBL" id="PEXQ01000016">
    <property type="protein sequence ID" value="PIU16354.1"/>
    <property type="molecule type" value="Genomic_DNA"/>
</dbReference>
<sequence>MSQITNIKISQIPKEDRPREKLIARGAKNLKDGELLAILLNTGTKGKSALLVAQEILEKYPKASILKLGFKDLSKIKAVGQTKACAILAAFEFTKRALEVNDEILPKINSAKDVVAQAIYMRDKQREHFMVLYLNGRNELLSKKPMFVGTLNANLAHPREIFAEALRQNAAFVAFCHNHPSGNPSPSQTDLILNKRLIEAGKIMGIDVIDHIIITKTKVFSFKEQGLI</sequence>
<evidence type="ECO:0000256" key="1">
    <source>
        <dbReference type="ARBA" id="ARBA00022670"/>
    </source>
</evidence>
<proteinExistence type="inferred from homology"/>
<evidence type="ECO:0000256" key="4">
    <source>
        <dbReference type="ARBA" id="ARBA00022833"/>
    </source>
</evidence>
<accession>A0A2M6XV89</accession>
<dbReference type="Pfam" id="PF20582">
    <property type="entry name" value="UPF0758_N"/>
    <property type="match status" value="1"/>
</dbReference>
<keyword evidence="2" id="KW-0479">Metal-binding</keyword>
<dbReference type="GO" id="GO:0006508">
    <property type="term" value="P:proteolysis"/>
    <property type="evidence" value="ECO:0007669"/>
    <property type="project" value="UniProtKB-KW"/>
</dbReference>
<gene>
    <name evidence="8" type="ORF">COT20_00530</name>
</gene>
<dbReference type="Pfam" id="PF04002">
    <property type="entry name" value="RadC"/>
    <property type="match status" value="1"/>
</dbReference>
<reference evidence="9" key="1">
    <citation type="submission" date="2017-09" db="EMBL/GenBank/DDBJ databases">
        <title>Depth-based differentiation of microbial function through sediment-hosted aquifers and enrichment of novel symbionts in the deep terrestrial subsurface.</title>
        <authorList>
            <person name="Probst A.J."/>
            <person name="Ladd B."/>
            <person name="Jarett J.K."/>
            <person name="Geller-Mcgrath D.E."/>
            <person name="Sieber C.M.K."/>
            <person name="Emerson J.B."/>
            <person name="Anantharaman K."/>
            <person name="Thomas B.C."/>
            <person name="Malmstrom R."/>
            <person name="Stieglmeier M."/>
            <person name="Klingl A."/>
            <person name="Woyke T."/>
            <person name="Ryan C.M."/>
            <person name="Banfield J.F."/>
        </authorList>
    </citation>
    <scope>NUCLEOTIDE SEQUENCE [LARGE SCALE GENOMIC DNA]</scope>
</reference>
<dbReference type="NCBIfam" id="NF000642">
    <property type="entry name" value="PRK00024.1"/>
    <property type="match status" value="1"/>
</dbReference>
<dbReference type="GO" id="GO:0046872">
    <property type="term" value="F:metal ion binding"/>
    <property type="evidence" value="ECO:0007669"/>
    <property type="project" value="UniProtKB-KW"/>
</dbReference>
<dbReference type="Proteomes" id="UP000229784">
    <property type="component" value="Unassembled WGS sequence"/>
</dbReference>
<evidence type="ECO:0000313" key="8">
    <source>
        <dbReference type="EMBL" id="PIU16354.1"/>
    </source>
</evidence>
<organism evidence="8 9">
    <name type="scientific">bacterium (Candidatus Gribaldobacteria) CG08_land_8_20_14_0_20_39_15</name>
    <dbReference type="NCBI Taxonomy" id="2014273"/>
    <lineage>
        <taxon>Bacteria</taxon>
        <taxon>Candidatus Gribaldobacteria</taxon>
    </lineage>
</organism>
<comment type="similarity">
    <text evidence="6">Belongs to the UPF0758 family.</text>
</comment>
<dbReference type="CDD" id="cd08071">
    <property type="entry name" value="MPN_DUF2466"/>
    <property type="match status" value="1"/>
</dbReference>
<evidence type="ECO:0000259" key="7">
    <source>
        <dbReference type="PROSITE" id="PS50249"/>
    </source>
</evidence>
<dbReference type="PROSITE" id="PS01302">
    <property type="entry name" value="UPF0758"/>
    <property type="match status" value="1"/>
</dbReference>
<evidence type="ECO:0000256" key="2">
    <source>
        <dbReference type="ARBA" id="ARBA00022723"/>
    </source>
</evidence>
<evidence type="ECO:0000256" key="3">
    <source>
        <dbReference type="ARBA" id="ARBA00022801"/>
    </source>
</evidence>
<dbReference type="SUPFAM" id="SSF102712">
    <property type="entry name" value="JAB1/MPN domain"/>
    <property type="match status" value="1"/>
</dbReference>
<protein>
    <recommendedName>
        <fullName evidence="7">MPN domain-containing protein</fullName>
    </recommendedName>
</protein>
<dbReference type="InterPro" id="IPR020891">
    <property type="entry name" value="UPF0758_CS"/>
</dbReference>
<feature type="domain" description="MPN" evidence="7">
    <location>
        <begin position="98"/>
        <end position="228"/>
    </location>
</feature>
<keyword evidence="5" id="KW-0482">Metalloprotease</keyword>
<comment type="caution">
    <text evidence="8">The sequence shown here is derived from an EMBL/GenBank/DDBJ whole genome shotgun (WGS) entry which is preliminary data.</text>
</comment>
<dbReference type="InterPro" id="IPR037518">
    <property type="entry name" value="MPN"/>
</dbReference>